<organism evidence="2 3">
    <name type="scientific">Actinoplanes lobatus</name>
    <dbReference type="NCBI Taxonomy" id="113568"/>
    <lineage>
        <taxon>Bacteria</taxon>
        <taxon>Bacillati</taxon>
        <taxon>Actinomycetota</taxon>
        <taxon>Actinomycetes</taxon>
        <taxon>Micromonosporales</taxon>
        <taxon>Micromonosporaceae</taxon>
        <taxon>Actinoplanes</taxon>
    </lineage>
</organism>
<evidence type="ECO:0000313" key="3">
    <source>
        <dbReference type="Proteomes" id="UP000631312"/>
    </source>
</evidence>
<name>A0ABQ4AAE5_9ACTN</name>
<feature type="region of interest" description="Disordered" evidence="1">
    <location>
        <begin position="33"/>
        <end position="106"/>
    </location>
</feature>
<evidence type="ECO:0000313" key="2">
    <source>
        <dbReference type="EMBL" id="GIE37831.1"/>
    </source>
</evidence>
<proteinExistence type="predicted"/>
<keyword evidence="3" id="KW-1185">Reference proteome</keyword>
<feature type="compositionally biased region" description="Basic and acidic residues" evidence="1">
    <location>
        <begin position="60"/>
        <end position="69"/>
    </location>
</feature>
<gene>
    <name evidence="2" type="ORF">Alo02nite_07290</name>
</gene>
<accession>A0ABQ4AAE5</accession>
<evidence type="ECO:0000256" key="1">
    <source>
        <dbReference type="SAM" id="MobiDB-lite"/>
    </source>
</evidence>
<reference evidence="2 3" key="1">
    <citation type="submission" date="2021-01" db="EMBL/GenBank/DDBJ databases">
        <title>Whole genome shotgun sequence of Actinoplanes lobatus NBRC 12513.</title>
        <authorList>
            <person name="Komaki H."/>
            <person name="Tamura T."/>
        </authorList>
    </citation>
    <scope>NUCLEOTIDE SEQUENCE [LARGE SCALE GENOMIC DNA]</scope>
    <source>
        <strain evidence="2 3">NBRC 12513</strain>
    </source>
</reference>
<protein>
    <submittedName>
        <fullName evidence="2">Uncharacterized protein</fullName>
    </submittedName>
</protein>
<dbReference type="EMBL" id="BOMP01000010">
    <property type="protein sequence ID" value="GIE37831.1"/>
    <property type="molecule type" value="Genomic_DNA"/>
</dbReference>
<comment type="caution">
    <text evidence="2">The sequence shown here is derived from an EMBL/GenBank/DDBJ whole genome shotgun (WGS) entry which is preliminary data.</text>
</comment>
<sequence length="140" mass="15046">MPEPLPAIRFDGDIDCSHVSIPSRRAPLWRIAGNGLSESDGPIQWPGRQRGGSGPNSRTRTGEAGEPRSGDGGATLFAAARQPFGSPNLEPEFEAGHPIVNDTGPAPLLTRRTAARVPYRGWFAIRHTGGDRGLAWTVRR</sequence>
<dbReference type="Proteomes" id="UP000631312">
    <property type="component" value="Unassembled WGS sequence"/>
</dbReference>